<dbReference type="PANTHER" id="PTHR46623">
    <property type="entry name" value="CARBOXYMETHYLENEBUTENOLIDASE-RELATED"/>
    <property type="match status" value="1"/>
</dbReference>
<feature type="domain" description="Dienelactone hydrolase" evidence="1">
    <location>
        <begin position="100"/>
        <end position="303"/>
    </location>
</feature>
<dbReference type="InterPro" id="IPR051049">
    <property type="entry name" value="Dienelactone_hydrolase-like"/>
</dbReference>
<dbReference type="Pfam" id="PF01738">
    <property type="entry name" value="DLH"/>
    <property type="match status" value="1"/>
</dbReference>
<dbReference type="SUPFAM" id="SSF53474">
    <property type="entry name" value="alpha/beta-Hydrolases"/>
    <property type="match status" value="1"/>
</dbReference>
<dbReference type="FunCoup" id="Q022S5">
    <property type="interactions" value="398"/>
</dbReference>
<reference evidence="2" key="1">
    <citation type="submission" date="2006-10" db="EMBL/GenBank/DDBJ databases">
        <title>Complete sequence of Solibacter usitatus Ellin6076.</title>
        <authorList>
            <consortium name="US DOE Joint Genome Institute"/>
            <person name="Copeland A."/>
            <person name="Lucas S."/>
            <person name="Lapidus A."/>
            <person name="Barry K."/>
            <person name="Detter J.C."/>
            <person name="Glavina del Rio T."/>
            <person name="Hammon N."/>
            <person name="Israni S."/>
            <person name="Dalin E."/>
            <person name="Tice H."/>
            <person name="Pitluck S."/>
            <person name="Thompson L.S."/>
            <person name="Brettin T."/>
            <person name="Bruce D."/>
            <person name="Han C."/>
            <person name="Tapia R."/>
            <person name="Gilna P."/>
            <person name="Schmutz J."/>
            <person name="Larimer F."/>
            <person name="Land M."/>
            <person name="Hauser L."/>
            <person name="Kyrpides N."/>
            <person name="Mikhailova N."/>
            <person name="Janssen P.H."/>
            <person name="Kuske C.R."/>
            <person name="Richardson P."/>
        </authorList>
    </citation>
    <scope>NUCLEOTIDE SEQUENCE</scope>
    <source>
        <strain evidence="2">Ellin6076</strain>
    </source>
</reference>
<dbReference type="InParanoid" id="Q022S5"/>
<gene>
    <name evidence="2" type="ordered locus">Acid_3046</name>
</gene>
<dbReference type="Gene3D" id="3.40.50.1820">
    <property type="entry name" value="alpha/beta hydrolase"/>
    <property type="match status" value="1"/>
</dbReference>
<sequence>MHEMEKTSKISSGAIQLYNLFIHGEIDRRAFMEGLQKFAAGSMTVAALAQALMPNYAAGQQVSRTDERIKTSYEAVPSPQGNGTIKGYFVRPVSADTRAEKPVKLPGIIVVHENRGLNPHIEDVARRFALAGFMAFAPDGLTSVGGFPGDDYRGGQMFSKIDGKKMFEDMVAAAMWLKGRADCTGKIGVTGFCYGGSVSNNLAVRLGADLSAAAPFYGGAPANKEDVAKIKAAILVHHGELDTRLAQAWPAYDAALKEAGVAHEGYIYPGAVHGFHCDATPERYNKAAADLAWGRTVDWFNKYVRA</sequence>
<accession>Q022S5</accession>
<dbReference type="GO" id="GO:0008806">
    <property type="term" value="F:carboxymethylenebutenolidase activity"/>
    <property type="evidence" value="ECO:0007669"/>
    <property type="project" value="UniProtKB-EC"/>
</dbReference>
<proteinExistence type="predicted"/>
<dbReference type="STRING" id="234267.Acid_3046"/>
<dbReference type="EC" id="3.1.1.45" evidence="2"/>
<evidence type="ECO:0000313" key="2">
    <source>
        <dbReference type="EMBL" id="ABJ84025.1"/>
    </source>
</evidence>
<dbReference type="PANTHER" id="PTHR46623:SF6">
    <property type="entry name" value="ALPHA_BETA-HYDROLASES SUPERFAMILY PROTEIN"/>
    <property type="match status" value="1"/>
</dbReference>
<dbReference type="EMBL" id="CP000473">
    <property type="protein sequence ID" value="ABJ84025.1"/>
    <property type="molecule type" value="Genomic_DNA"/>
</dbReference>
<evidence type="ECO:0000259" key="1">
    <source>
        <dbReference type="Pfam" id="PF01738"/>
    </source>
</evidence>
<dbReference type="HOGENOM" id="CLU_054590_7_2_0"/>
<name>Q022S5_SOLUE</name>
<dbReference type="InterPro" id="IPR002925">
    <property type="entry name" value="Dienelactn_hydro"/>
</dbReference>
<dbReference type="KEGG" id="sus:Acid_3046"/>
<organism evidence="2">
    <name type="scientific">Solibacter usitatus (strain Ellin6076)</name>
    <dbReference type="NCBI Taxonomy" id="234267"/>
    <lineage>
        <taxon>Bacteria</taxon>
        <taxon>Pseudomonadati</taxon>
        <taxon>Acidobacteriota</taxon>
        <taxon>Terriglobia</taxon>
        <taxon>Bryobacterales</taxon>
        <taxon>Solibacteraceae</taxon>
        <taxon>Candidatus Solibacter</taxon>
    </lineage>
</organism>
<dbReference type="AlphaFoldDB" id="Q022S5"/>
<dbReference type="eggNOG" id="COG0412">
    <property type="taxonomic scope" value="Bacteria"/>
</dbReference>
<keyword evidence="2" id="KW-0378">Hydrolase</keyword>
<dbReference type="InterPro" id="IPR029058">
    <property type="entry name" value="AB_hydrolase_fold"/>
</dbReference>
<protein>
    <submittedName>
        <fullName evidence="2">Carboxymethylenebutenolidase</fullName>
        <ecNumber evidence="2">3.1.1.45</ecNumber>
    </submittedName>
</protein>